<dbReference type="GO" id="GO:0016887">
    <property type="term" value="F:ATP hydrolysis activity"/>
    <property type="evidence" value="ECO:0007669"/>
    <property type="project" value="InterPro"/>
</dbReference>
<dbReference type="InterPro" id="IPR027417">
    <property type="entry name" value="P-loop_NTPase"/>
</dbReference>
<dbReference type="PANTHER" id="PTHR46743:SF2">
    <property type="entry name" value="TEICHOIC ACIDS EXPORT ATP-BINDING PROTEIN TAGH"/>
    <property type="match status" value="1"/>
</dbReference>
<keyword evidence="6" id="KW-0378">Hydrolase</keyword>
<dbReference type="Pfam" id="PF00005">
    <property type="entry name" value="ABC_tran"/>
    <property type="match status" value="1"/>
</dbReference>
<evidence type="ECO:0000256" key="3">
    <source>
        <dbReference type="ARBA" id="ARBA00022741"/>
    </source>
</evidence>
<evidence type="ECO:0000313" key="6">
    <source>
        <dbReference type="EMBL" id="EHJ45943.1"/>
    </source>
</evidence>
<accession>G7QE49</accession>
<dbReference type="PANTHER" id="PTHR46743">
    <property type="entry name" value="TEICHOIC ACIDS EXPORT ATP-BINDING PROTEIN TAGH"/>
    <property type="match status" value="1"/>
</dbReference>
<reference evidence="7" key="1">
    <citation type="journal article" date="2015" name="Genome Announc.">
        <title>High-Quality Draft Genome Sequence of Desulfovibrio carbinoliphilus FW-101-2B, an Organic Acid-Oxidizing Sulfate-Reducing Bacterium Isolated from Uranium(VI)-Contaminated Groundwater.</title>
        <authorList>
            <person name="Ramsay B.D."/>
            <person name="Hwang C."/>
            <person name="Woo H.L."/>
            <person name="Carroll S.L."/>
            <person name="Lucas S."/>
            <person name="Han J."/>
            <person name="Lapidus A.L."/>
            <person name="Cheng J.F."/>
            <person name="Goodwin L.A."/>
            <person name="Pitluck S."/>
            <person name="Peters L."/>
            <person name="Chertkov O."/>
            <person name="Held B."/>
            <person name="Detter J.C."/>
            <person name="Han C.S."/>
            <person name="Tapia R."/>
            <person name="Land M.L."/>
            <person name="Hauser L.J."/>
            <person name="Kyrpides N.C."/>
            <person name="Ivanova N.N."/>
            <person name="Mikhailova N."/>
            <person name="Pagani I."/>
            <person name="Woyke T."/>
            <person name="Arkin A.P."/>
            <person name="Dehal P."/>
            <person name="Chivian D."/>
            <person name="Criddle C.S."/>
            <person name="Wu W."/>
            <person name="Chakraborty R."/>
            <person name="Hazen T.C."/>
            <person name="Fields M.W."/>
        </authorList>
    </citation>
    <scope>NUCLEOTIDE SEQUENCE [LARGE SCALE GENOMIC DNA]</scope>
    <source>
        <strain evidence="7">FW-101-2B</strain>
    </source>
</reference>
<dbReference type="GO" id="GO:0016020">
    <property type="term" value="C:membrane"/>
    <property type="evidence" value="ECO:0007669"/>
    <property type="project" value="InterPro"/>
</dbReference>
<dbReference type="eggNOG" id="COG1134">
    <property type="taxonomic scope" value="Bacteria"/>
</dbReference>
<gene>
    <name evidence="6" type="ORF">DFW101_3659</name>
</gene>
<evidence type="ECO:0000259" key="5">
    <source>
        <dbReference type="PROSITE" id="PS50893"/>
    </source>
</evidence>
<dbReference type="GO" id="GO:0005524">
    <property type="term" value="F:ATP binding"/>
    <property type="evidence" value="ECO:0007669"/>
    <property type="project" value="UniProtKB-KW"/>
</dbReference>
<dbReference type="InterPro" id="IPR029439">
    <property type="entry name" value="Wzt_C"/>
</dbReference>
<dbReference type="HOGENOM" id="CLU_000604_101_1_7"/>
<evidence type="ECO:0000256" key="4">
    <source>
        <dbReference type="ARBA" id="ARBA00022840"/>
    </source>
</evidence>
<comment type="similarity">
    <text evidence="1">Belongs to the ABC transporter superfamily.</text>
</comment>
<dbReference type="EMBL" id="CM001369">
    <property type="protein sequence ID" value="EHJ45943.1"/>
    <property type="molecule type" value="Genomic_DNA"/>
</dbReference>
<protein>
    <submittedName>
        <fullName evidence="6">Teichoic-acid-transporting ATPase</fullName>
        <ecNumber evidence="6">3.6.3.40</ecNumber>
    </submittedName>
</protein>
<name>G7QE49_9BACT</name>
<dbReference type="Gene3D" id="3.40.50.300">
    <property type="entry name" value="P-loop containing nucleotide triphosphate hydrolases"/>
    <property type="match status" value="1"/>
</dbReference>
<keyword evidence="7" id="KW-1185">Reference proteome</keyword>
<dbReference type="InterPro" id="IPR003439">
    <property type="entry name" value="ABC_transporter-like_ATP-bd"/>
</dbReference>
<sequence>MDIATGAVVAAGLTKAYRLYGSPLDRLKESLHLFKKQFHSLFYALNGLDLEVAPGESVGIIGKNGAGKSTLLKLITGVITPTAGTVAVGGTISALLELGAGFNPELTGRENILFGATLAGRTKKEALAGLDDVIAFAELGEFIDQPVKSYSSGMYVRLAFAAAIHVDPDILIVDEALSVGDIRFQQKCLRTIEGFQKRGKTILFVSHDMNAILAFCHRVVWIMDGKVFRQGVTKDVVRDFISYMSYGELPPEDTDRAASGPPEAEAAVAAPGVMESTEGRDSFGNGAAVIEQVSLSLAGGGERVTVLTGGETVSLRAVVTAVRPLHSPLFGFFVTDEKGNPVTGSNSSALGQPLAPLLPGQRRLVETTFTFPFLRDGTYPLSVAIGDGTYDDHQLAHWVHDASVLRVISHDRVSHSGHLLLLKDVRFQESELEDS</sequence>
<evidence type="ECO:0000313" key="7">
    <source>
        <dbReference type="Proteomes" id="UP000004662"/>
    </source>
</evidence>
<dbReference type="InterPro" id="IPR015860">
    <property type="entry name" value="ABC_transpr_TagH-like"/>
</dbReference>
<dbReference type="Pfam" id="PF14524">
    <property type="entry name" value="Wzt_C"/>
    <property type="match status" value="1"/>
</dbReference>
<keyword evidence="3" id="KW-0547">Nucleotide-binding</keyword>
<dbReference type="InterPro" id="IPR050683">
    <property type="entry name" value="Bact_Polysacc_Export_ATP-bd"/>
</dbReference>
<dbReference type="SMART" id="SM00382">
    <property type="entry name" value="AAA"/>
    <property type="match status" value="1"/>
</dbReference>
<dbReference type="EC" id="3.6.3.40" evidence="6"/>
<dbReference type="SUPFAM" id="SSF52540">
    <property type="entry name" value="P-loop containing nucleoside triphosphate hydrolases"/>
    <property type="match status" value="1"/>
</dbReference>
<dbReference type="RefSeq" id="WP_009182975.1">
    <property type="nucleotide sequence ID" value="NZ_CM001369.1"/>
</dbReference>
<dbReference type="GO" id="GO:0140359">
    <property type="term" value="F:ABC-type transporter activity"/>
    <property type="evidence" value="ECO:0007669"/>
    <property type="project" value="InterPro"/>
</dbReference>
<feature type="domain" description="ABC transporter" evidence="5">
    <location>
        <begin position="28"/>
        <end position="249"/>
    </location>
</feature>
<dbReference type="AlphaFoldDB" id="G7QE49"/>
<keyword evidence="6" id="KW-0614">Plasmid</keyword>
<keyword evidence="4" id="KW-0067">ATP-binding</keyword>
<evidence type="ECO:0000256" key="2">
    <source>
        <dbReference type="ARBA" id="ARBA00022448"/>
    </source>
</evidence>
<dbReference type="InterPro" id="IPR003593">
    <property type="entry name" value="AAA+_ATPase"/>
</dbReference>
<keyword evidence="2" id="KW-0813">Transport</keyword>
<organism evidence="6 7">
    <name type="scientific">Solidesulfovibrio carbinoliphilus subsp. oakridgensis</name>
    <dbReference type="NCBI Taxonomy" id="694327"/>
    <lineage>
        <taxon>Bacteria</taxon>
        <taxon>Pseudomonadati</taxon>
        <taxon>Thermodesulfobacteriota</taxon>
        <taxon>Desulfovibrionia</taxon>
        <taxon>Desulfovibrionales</taxon>
        <taxon>Desulfovibrionaceae</taxon>
        <taxon>Solidesulfovibrio</taxon>
    </lineage>
</organism>
<dbReference type="PROSITE" id="PS50893">
    <property type="entry name" value="ABC_TRANSPORTER_2"/>
    <property type="match status" value="1"/>
</dbReference>
<evidence type="ECO:0000256" key="1">
    <source>
        <dbReference type="ARBA" id="ARBA00005417"/>
    </source>
</evidence>
<dbReference type="CDD" id="cd10147">
    <property type="entry name" value="Wzt_C-like"/>
    <property type="match status" value="1"/>
</dbReference>
<dbReference type="CDD" id="cd03220">
    <property type="entry name" value="ABC_KpsT_Wzt"/>
    <property type="match status" value="1"/>
</dbReference>
<dbReference type="Proteomes" id="UP000004662">
    <property type="component" value="Plasmid pFW10101"/>
</dbReference>
<proteinExistence type="inferred from homology"/>
<dbReference type="Gene3D" id="2.70.50.60">
    <property type="entry name" value="abc- transporter (atp binding component) like domain"/>
    <property type="match status" value="1"/>
</dbReference>
<geneLocation type="plasmid" evidence="6 7">
    <name>pFW10101</name>
</geneLocation>